<name>A0A8H9XZL0_ECOLX</name>
<protein>
    <recommendedName>
        <fullName evidence="4">Flagellin N-terminal domain-containing protein</fullName>
    </recommendedName>
</protein>
<gene>
    <name evidence="5" type="ORF">HV209_31865</name>
    <name evidence="6" type="ORF">HV209_31870</name>
</gene>
<dbReference type="SUPFAM" id="SSF64518">
    <property type="entry name" value="Phase 1 flagellin"/>
    <property type="match status" value="1"/>
</dbReference>
<comment type="similarity">
    <text evidence="2">Belongs to the bacterial flagellin family.</text>
</comment>
<dbReference type="EMBL" id="JABXPW010000320">
    <property type="protein sequence ID" value="MBA7723099.1"/>
    <property type="molecule type" value="Genomic_DNA"/>
</dbReference>
<keyword evidence="3" id="KW-0975">Bacterial flagellum</keyword>
<evidence type="ECO:0000259" key="4">
    <source>
        <dbReference type="Pfam" id="PF00669"/>
    </source>
</evidence>
<feature type="non-terminal residue" evidence="5">
    <location>
        <position position="49"/>
    </location>
</feature>
<evidence type="ECO:0000313" key="5">
    <source>
        <dbReference type="EMBL" id="MBA7723098.1"/>
    </source>
</evidence>
<dbReference type="Proteomes" id="UP000622722">
    <property type="component" value="Unassembled WGS sequence"/>
</dbReference>
<dbReference type="EMBL" id="JABXPW010000319">
    <property type="protein sequence ID" value="MBA7723098.1"/>
    <property type="molecule type" value="Genomic_DNA"/>
</dbReference>
<evidence type="ECO:0000256" key="3">
    <source>
        <dbReference type="ARBA" id="ARBA00023143"/>
    </source>
</evidence>
<dbReference type="AlphaFoldDB" id="A0A8H9XZL0"/>
<dbReference type="GO" id="GO:0005198">
    <property type="term" value="F:structural molecule activity"/>
    <property type="evidence" value="ECO:0007669"/>
    <property type="project" value="InterPro"/>
</dbReference>
<dbReference type="GO" id="GO:0009288">
    <property type="term" value="C:bacterial-type flagellum"/>
    <property type="evidence" value="ECO:0007669"/>
    <property type="project" value="UniProtKB-SubCell"/>
</dbReference>
<accession>A0A8H9XZL0</accession>
<organism evidence="5 7">
    <name type="scientific">Escherichia coli</name>
    <dbReference type="NCBI Taxonomy" id="562"/>
    <lineage>
        <taxon>Bacteria</taxon>
        <taxon>Pseudomonadati</taxon>
        <taxon>Pseudomonadota</taxon>
        <taxon>Gammaproteobacteria</taxon>
        <taxon>Enterobacterales</taxon>
        <taxon>Enterobacteriaceae</taxon>
        <taxon>Escherichia</taxon>
    </lineage>
</organism>
<dbReference type="InterPro" id="IPR001029">
    <property type="entry name" value="Flagellin_N"/>
</dbReference>
<dbReference type="Pfam" id="PF00669">
    <property type="entry name" value="Flagellin_N"/>
    <property type="match status" value="1"/>
</dbReference>
<comment type="subcellular location">
    <subcellularLocation>
        <location evidence="1">Bacterial flagellum</location>
    </subcellularLocation>
</comment>
<proteinExistence type="inferred from homology"/>
<evidence type="ECO:0000313" key="7">
    <source>
        <dbReference type="Proteomes" id="UP000622722"/>
    </source>
</evidence>
<comment type="caution">
    <text evidence="5">The sequence shown here is derived from an EMBL/GenBank/DDBJ whole genome shotgun (WGS) entry which is preliminary data.</text>
</comment>
<evidence type="ECO:0000256" key="1">
    <source>
        <dbReference type="ARBA" id="ARBA00004365"/>
    </source>
</evidence>
<evidence type="ECO:0000256" key="2">
    <source>
        <dbReference type="ARBA" id="ARBA00005709"/>
    </source>
</evidence>
<reference evidence="5" key="1">
    <citation type="submission" date="2020-06" db="EMBL/GenBank/DDBJ databases">
        <title>REHAB project genomes.</title>
        <authorList>
            <person name="Shaw L.P."/>
        </authorList>
    </citation>
    <scope>NUCLEOTIDE SEQUENCE</scope>
    <source>
        <strain evidence="5">RHBSTW-00474</strain>
    </source>
</reference>
<evidence type="ECO:0000313" key="6">
    <source>
        <dbReference type="EMBL" id="MBA7723099.1"/>
    </source>
</evidence>
<feature type="domain" description="Flagellin N-terminal" evidence="4">
    <location>
        <begin position="3"/>
        <end position="49"/>
    </location>
</feature>
<sequence length="49" mass="5602">MRFSTQMMYQQNMRGITNSQAEWMKYGEQMSTGKRVVNPSDDPIAASQA</sequence>